<organism evidence="2 3">
    <name type="scientific">Anopheles minimus</name>
    <dbReference type="NCBI Taxonomy" id="112268"/>
    <lineage>
        <taxon>Eukaryota</taxon>
        <taxon>Metazoa</taxon>
        <taxon>Ecdysozoa</taxon>
        <taxon>Arthropoda</taxon>
        <taxon>Hexapoda</taxon>
        <taxon>Insecta</taxon>
        <taxon>Pterygota</taxon>
        <taxon>Neoptera</taxon>
        <taxon>Endopterygota</taxon>
        <taxon>Diptera</taxon>
        <taxon>Nematocera</taxon>
        <taxon>Culicoidea</taxon>
        <taxon>Culicidae</taxon>
        <taxon>Anophelinae</taxon>
        <taxon>Anopheles</taxon>
    </lineage>
</organism>
<feature type="region of interest" description="Disordered" evidence="1">
    <location>
        <begin position="166"/>
        <end position="285"/>
    </location>
</feature>
<dbReference type="PANTHER" id="PTHR21219:SF4">
    <property type="entry name" value="PID DOMAIN-CONTAINING PROTEIN"/>
    <property type="match status" value="1"/>
</dbReference>
<feature type="compositionally biased region" description="Gly residues" evidence="1">
    <location>
        <begin position="443"/>
        <end position="480"/>
    </location>
</feature>
<evidence type="ECO:0008006" key="4">
    <source>
        <dbReference type="Google" id="ProtNLM"/>
    </source>
</evidence>
<dbReference type="PANTHER" id="PTHR21219">
    <property type="entry name" value="FI19613P1"/>
    <property type="match status" value="1"/>
</dbReference>
<feature type="region of interest" description="Disordered" evidence="1">
    <location>
        <begin position="817"/>
        <end position="848"/>
    </location>
</feature>
<evidence type="ECO:0000256" key="1">
    <source>
        <dbReference type="SAM" id="MobiDB-lite"/>
    </source>
</evidence>
<evidence type="ECO:0000313" key="3">
    <source>
        <dbReference type="Proteomes" id="UP000075920"/>
    </source>
</evidence>
<feature type="region of interest" description="Disordered" evidence="1">
    <location>
        <begin position="436"/>
        <end position="487"/>
    </location>
</feature>
<feature type="region of interest" description="Disordered" evidence="1">
    <location>
        <begin position="703"/>
        <end position="789"/>
    </location>
</feature>
<reference evidence="3" key="1">
    <citation type="submission" date="2013-03" db="EMBL/GenBank/DDBJ databases">
        <title>The Genome Sequence of Anopheles minimus MINIMUS1.</title>
        <authorList>
            <consortium name="The Broad Institute Genomics Platform"/>
            <person name="Neafsey D.E."/>
            <person name="Walton C."/>
            <person name="Walker B."/>
            <person name="Young S.K."/>
            <person name="Zeng Q."/>
            <person name="Gargeya S."/>
            <person name="Fitzgerald M."/>
            <person name="Haas B."/>
            <person name="Abouelleil A."/>
            <person name="Allen A.W."/>
            <person name="Alvarado L."/>
            <person name="Arachchi H.M."/>
            <person name="Berlin A.M."/>
            <person name="Chapman S.B."/>
            <person name="Gainer-Dewar J."/>
            <person name="Goldberg J."/>
            <person name="Griggs A."/>
            <person name="Gujja S."/>
            <person name="Hansen M."/>
            <person name="Howarth C."/>
            <person name="Imamovic A."/>
            <person name="Ireland A."/>
            <person name="Larimer J."/>
            <person name="McCowan C."/>
            <person name="Murphy C."/>
            <person name="Pearson M."/>
            <person name="Poon T.W."/>
            <person name="Priest M."/>
            <person name="Roberts A."/>
            <person name="Saif S."/>
            <person name="Shea T."/>
            <person name="Sisk P."/>
            <person name="Sykes S."/>
            <person name="Wortman J."/>
            <person name="Nusbaum C."/>
            <person name="Birren B."/>
        </authorList>
    </citation>
    <scope>NUCLEOTIDE SEQUENCE [LARGE SCALE GENOMIC DNA]</scope>
    <source>
        <strain evidence="3">MINIMUS1</strain>
    </source>
</reference>
<dbReference type="EnsemblMetazoa" id="AMIN003064-RA">
    <property type="protein sequence ID" value="AMIN003064-PA"/>
    <property type="gene ID" value="AMIN003064"/>
</dbReference>
<dbReference type="AlphaFoldDB" id="A0A182VYB4"/>
<protein>
    <recommendedName>
        <fullName evidence="4">PID domain-containing protein</fullName>
    </recommendedName>
</protein>
<reference evidence="2" key="2">
    <citation type="submission" date="2020-05" db="UniProtKB">
        <authorList>
            <consortium name="EnsemblMetazoa"/>
        </authorList>
    </citation>
    <scope>IDENTIFICATION</scope>
    <source>
        <strain evidence="2">MINIMUS1</strain>
    </source>
</reference>
<keyword evidence="3" id="KW-1185">Reference proteome</keyword>
<sequence length="848" mass="91170">MTNFLAHHSHFQTQTGGSLDISPIGLRIRAGSGKEPSVTPFQNIAVWSAVKFVVSGAEGGAAFLPLITDPENIDKSSLFRPLSAADKRRLSSGIHSPLFAIVMRSTTVPRQLECHGFVCQTPEDAIVIAATLYQSLMAHMSSGDNQRPKRPKNRNGVSCMSIASSTVTTNTHLQSGSTKLSSRRSSASQRSMLPPPPRPPRMKRSATSSLSGESDAVVGVNDDESSTEERRKKNVKNKRPPPIPPNPPRAISNRPMLDEIYTDRSHSNDENGIAAKEGPYPALTDNSTGDILTRVAIPRSGSFLNTAGLTRYKSRATRRHTGKVGGGGGSPLGFSELFNEFRLQENLHSLDEILNAIINSDGMSFNDLKPIYKEFLLKLAVTLTKDELYQRSKSIMRRQKKKKLKRRNSNVQNQRRKLLIGAKGLKKVFRFGKFRSKKSTTGNTGGAHAGSGHGVGNGRTGGHGNGAAGHGGAHAAGGHGTATSGRVHQLADQLSLDLKAAGKKDRSRIATSGSEVSDARHEHTLTAHNRNSSSGYVSCSECSYDSDACTCTSADRCYCSLGGDDINAKLHQASNRSSAPSCRSEDKCYCSMGETPNEEGSTTWCDTDSCISNEKCYCSTRHGQVAKCAGGGPAGVHSVGKLSGTKTSKVDKLALDYELFTVGGSGRPVKASEALSVKKTVEVAAEFADVKLSQTTDITNLKADQQSSATSGSSSLASTTKKSTDHRNASSRHHGHNHHHTHNHRDQENDQKRSNGGQVGASSGGSSNSNLHYHRHHYSTSTKKKSLPIQLPGSDYQYIHSTQSDLIVRSGKQELKNPKRLTKSESYYQAGRPVSSSLGLEDSLGYLP</sequence>
<name>A0A182VYB4_9DIPT</name>
<feature type="compositionally biased region" description="Low complexity" evidence="1">
    <location>
        <begin position="175"/>
        <end position="191"/>
    </location>
</feature>
<feature type="compositionally biased region" description="Basic and acidic residues" evidence="1">
    <location>
        <begin position="744"/>
        <end position="753"/>
    </location>
</feature>
<dbReference type="Proteomes" id="UP000075920">
    <property type="component" value="Unassembled WGS sequence"/>
</dbReference>
<accession>A0A182VYB4</accession>
<dbReference type="VEuPathDB" id="VectorBase:AMIN003064"/>
<feature type="region of interest" description="Disordered" evidence="1">
    <location>
        <begin position="501"/>
        <end position="522"/>
    </location>
</feature>
<feature type="compositionally biased region" description="Low complexity" evidence="1">
    <location>
        <begin position="707"/>
        <end position="721"/>
    </location>
</feature>
<feature type="region of interest" description="Disordered" evidence="1">
    <location>
        <begin position="394"/>
        <end position="415"/>
    </location>
</feature>
<feature type="compositionally biased region" description="Basic residues" evidence="1">
    <location>
        <begin position="729"/>
        <end position="743"/>
    </location>
</feature>
<proteinExistence type="predicted"/>
<feature type="compositionally biased region" description="Basic residues" evidence="1">
    <location>
        <begin position="772"/>
        <end position="786"/>
    </location>
</feature>
<evidence type="ECO:0000313" key="2">
    <source>
        <dbReference type="EnsemblMetazoa" id="AMIN003064-PA"/>
    </source>
</evidence>